<sequence length="133" mass="15752">MEKGLSYFDLAENDYQFLLKDKKEGRVGNIMCSAAQNICERYLKHMIDTYVLDCDTTRILQTYSLRFLRRFIQEQIPEFEGNWKVILQADGYYFSTRYPGDGAFIVGKEDVEECWEAVEETREAVRKYLESQK</sequence>
<dbReference type="Gene3D" id="1.20.120.330">
    <property type="entry name" value="Nucleotidyltransferases domain 2"/>
    <property type="match status" value="1"/>
</dbReference>
<accession>A0ABV2M072</accession>
<dbReference type="Pfam" id="PF05168">
    <property type="entry name" value="HEPN"/>
    <property type="match status" value="1"/>
</dbReference>
<evidence type="ECO:0000313" key="3">
    <source>
        <dbReference type="Proteomes" id="UP001549106"/>
    </source>
</evidence>
<reference evidence="2 3" key="1">
    <citation type="submission" date="2024-06" db="EMBL/GenBank/DDBJ databases">
        <title>Genomic Encyclopedia of Type Strains, Phase IV (KMG-IV): sequencing the most valuable type-strain genomes for metagenomic binning, comparative biology and taxonomic classification.</title>
        <authorList>
            <person name="Goeker M."/>
        </authorList>
    </citation>
    <scope>NUCLEOTIDE SEQUENCE [LARGE SCALE GENOMIC DNA]</scope>
    <source>
        <strain evidence="2 3">DSM 29492</strain>
    </source>
</reference>
<protein>
    <submittedName>
        <fullName evidence="2">HEPN domain-containing protein</fullName>
    </submittedName>
</protein>
<proteinExistence type="predicted"/>
<dbReference type="EMBL" id="JBEPMJ010000003">
    <property type="protein sequence ID" value="MET3749464.1"/>
    <property type="molecule type" value="Genomic_DNA"/>
</dbReference>
<gene>
    <name evidence="2" type="ORF">ABID24_000691</name>
</gene>
<comment type="caution">
    <text evidence="2">The sequence shown here is derived from an EMBL/GenBank/DDBJ whole genome shotgun (WGS) entry which is preliminary data.</text>
</comment>
<evidence type="ECO:0000313" key="2">
    <source>
        <dbReference type="EMBL" id="MET3749464.1"/>
    </source>
</evidence>
<evidence type="ECO:0000259" key="1">
    <source>
        <dbReference type="Pfam" id="PF05168"/>
    </source>
</evidence>
<name>A0ABV2M072_9FIRM</name>
<dbReference type="SUPFAM" id="SSF81593">
    <property type="entry name" value="Nucleotidyltransferase substrate binding subunit/domain"/>
    <property type="match status" value="1"/>
</dbReference>
<keyword evidence="3" id="KW-1185">Reference proteome</keyword>
<feature type="domain" description="HEPN" evidence="1">
    <location>
        <begin position="20"/>
        <end position="127"/>
    </location>
</feature>
<organism evidence="2 3">
    <name type="scientific">Blautia caecimuris</name>
    <dbReference type="NCBI Taxonomy" id="1796615"/>
    <lineage>
        <taxon>Bacteria</taxon>
        <taxon>Bacillati</taxon>
        <taxon>Bacillota</taxon>
        <taxon>Clostridia</taxon>
        <taxon>Lachnospirales</taxon>
        <taxon>Lachnospiraceae</taxon>
        <taxon>Blautia</taxon>
    </lineage>
</organism>
<dbReference type="RefSeq" id="WP_173751887.1">
    <property type="nucleotide sequence ID" value="NZ_BAABXP010000001.1"/>
</dbReference>
<dbReference type="Proteomes" id="UP001549106">
    <property type="component" value="Unassembled WGS sequence"/>
</dbReference>
<dbReference type="InterPro" id="IPR007842">
    <property type="entry name" value="HEPN_dom"/>
</dbReference>